<dbReference type="PANTHER" id="PTHR22604:SF105">
    <property type="entry name" value="TRANS-1,2-DIHYDROBENZENE-1,2-DIOL DEHYDROGENASE"/>
    <property type="match status" value="1"/>
</dbReference>
<comment type="caution">
    <text evidence="6">The sequence shown here is derived from an EMBL/GenBank/DDBJ whole genome shotgun (WGS) entry which is preliminary data.</text>
</comment>
<dbReference type="InterPro" id="IPR036291">
    <property type="entry name" value="NAD(P)-bd_dom_sf"/>
</dbReference>
<dbReference type="Pfam" id="PF01408">
    <property type="entry name" value="GFO_IDH_MocA"/>
    <property type="match status" value="1"/>
</dbReference>
<dbReference type="Gene3D" id="3.40.50.720">
    <property type="entry name" value="NAD(P)-binding Rossmann-like Domain"/>
    <property type="match status" value="1"/>
</dbReference>
<name>A0AAJ2HLP3_9MICO</name>
<reference evidence="6 7" key="1">
    <citation type="submission" date="2021-06" db="EMBL/GenBank/DDBJ databases">
        <title>Genome-based taxonomic framework of Microbacterium strains isolated from marine environment, the description of four new species and reclassification of four preexisting species.</title>
        <authorList>
            <person name="Lee S.D."/>
            <person name="Kim S.-M."/>
            <person name="Byeon Y.-S."/>
            <person name="Yang H.L."/>
            <person name="Kim I.S."/>
        </authorList>
    </citation>
    <scope>NUCLEOTIDE SEQUENCE [LARGE SCALE GENOMIC DNA]</scope>
    <source>
        <strain evidence="6 7">KACC 20514</strain>
    </source>
</reference>
<protein>
    <submittedName>
        <fullName evidence="6">Gfo/Idh/MocA family oxidoreductase</fullName>
    </submittedName>
</protein>
<evidence type="ECO:0000256" key="3">
    <source>
        <dbReference type="ARBA" id="ARBA00023027"/>
    </source>
</evidence>
<dbReference type="RefSeq" id="WP_310891100.1">
    <property type="nucleotide sequence ID" value="NZ_BAAAGR010000001.1"/>
</dbReference>
<evidence type="ECO:0000256" key="1">
    <source>
        <dbReference type="ARBA" id="ARBA00010928"/>
    </source>
</evidence>
<keyword evidence="3" id="KW-0520">NAD</keyword>
<dbReference type="GO" id="GO:0016491">
    <property type="term" value="F:oxidoreductase activity"/>
    <property type="evidence" value="ECO:0007669"/>
    <property type="project" value="UniProtKB-KW"/>
</dbReference>
<sequence>MVDQPVRWGVLGVAGINEATLPGILRAPGAELLGIASRRAGVAEQDAARWGAPRSYASYDAILADPDIEAVYIPLPNSAHAEWTIKALRAGKHVLCEKPIALSSSDVAEIQKAADDAGRLVMEAFMYRFAPRWNRAIDLVREGAVGEPRVARVGLGFKQFYDGYNIRFDPKVGGGVVWDMGCYAIDMSRELFGEEPVRIVGTGWKRPGEHVETSAEALLSFSGGRTAALHVSFDYVNPMSQVELVGTDGWISLPGTGMRGEPYTRLLSHRFGDEIFLDDVEPQVETFEYADTYAGEIQNLSEAIRTGVPLRRSLSDSHATTRVVEAWLASIETGAPVELD</sequence>
<dbReference type="Gene3D" id="3.30.360.10">
    <property type="entry name" value="Dihydrodipicolinate Reductase, domain 2"/>
    <property type="match status" value="1"/>
</dbReference>
<accession>A0AAJ2HLP3</accession>
<gene>
    <name evidence="6" type="ORF">KZC50_06625</name>
</gene>
<evidence type="ECO:0000313" key="7">
    <source>
        <dbReference type="Proteomes" id="UP001183582"/>
    </source>
</evidence>
<proteinExistence type="inferred from homology"/>
<keyword evidence="2" id="KW-0560">Oxidoreductase</keyword>
<feature type="domain" description="GFO/IDH/MocA-like oxidoreductase" evidence="5">
    <location>
        <begin position="135"/>
        <end position="251"/>
    </location>
</feature>
<dbReference type="InterPro" id="IPR055170">
    <property type="entry name" value="GFO_IDH_MocA-like_dom"/>
</dbReference>
<dbReference type="Pfam" id="PF22725">
    <property type="entry name" value="GFO_IDH_MocA_C3"/>
    <property type="match status" value="1"/>
</dbReference>
<evidence type="ECO:0000259" key="4">
    <source>
        <dbReference type="Pfam" id="PF01408"/>
    </source>
</evidence>
<dbReference type="Proteomes" id="UP001183582">
    <property type="component" value="Unassembled WGS sequence"/>
</dbReference>
<organism evidence="6 7">
    <name type="scientific">Microbacterium aurantiacum</name>
    <dbReference type="NCBI Taxonomy" id="162393"/>
    <lineage>
        <taxon>Bacteria</taxon>
        <taxon>Bacillati</taxon>
        <taxon>Actinomycetota</taxon>
        <taxon>Actinomycetes</taxon>
        <taxon>Micrococcales</taxon>
        <taxon>Microbacteriaceae</taxon>
        <taxon>Microbacterium</taxon>
    </lineage>
</organism>
<dbReference type="PANTHER" id="PTHR22604">
    <property type="entry name" value="OXIDOREDUCTASES"/>
    <property type="match status" value="1"/>
</dbReference>
<dbReference type="SUPFAM" id="SSF51735">
    <property type="entry name" value="NAD(P)-binding Rossmann-fold domains"/>
    <property type="match status" value="1"/>
</dbReference>
<dbReference type="SUPFAM" id="SSF55347">
    <property type="entry name" value="Glyceraldehyde-3-phosphate dehydrogenase-like, C-terminal domain"/>
    <property type="match status" value="1"/>
</dbReference>
<feature type="domain" description="Gfo/Idh/MocA-like oxidoreductase N-terminal" evidence="4">
    <location>
        <begin position="6"/>
        <end position="124"/>
    </location>
</feature>
<evidence type="ECO:0000313" key="6">
    <source>
        <dbReference type="EMBL" id="MDS0245288.1"/>
    </source>
</evidence>
<comment type="similarity">
    <text evidence="1">Belongs to the Gfo/Idh/MocA family.</text>
</comment>
<dbReference type="GO" id="GO:0000166">
    <property type="term" value="F:nucleotide binding"/>
    <property type="evidence" value="ECO:0007669"/>
    <property type="project" value="InterPro"/>
</dbReference>
<evidence type="ECO:0000259" key="5">
    <source>
        <dbReference type="Pfam" id="PF22725"/>
    </source>
</evidence>
<dbReference type="InterPro" id="IPR000683">
    <property type="entry name" value="Gfo/Idh/MocA-like_OxRdtase_N"/>
</dbReference>
<evidence type="ECO:0000256" key="2">
    <source>
        <dbReference type="ARBA" id="ARBA00023002"/>
    </source>
</evidence>
<dbReference type="InterPro" id="IPR050984">
    <property type="entry name" value="Gfo/Idh/MocA_domain"/>
</dbReference>
<dbReference type="AlphaFoldDB" id="A0AAJ2HLP3"/>
<dbReference type="GeneID" id="301457890"/>
<dbReference type="EMBL" id="JAHWXH010000001">
    <property type="protein sequence ID" value="MDS0245288.1"/>
    <property type="molecule type" value="Genomic_DNA"/>
</dbReference>